<dbReference type="Proteomes" id="UP000199473">
    <property type="component" value="Unassembled WGS sequence"/>
</dbReference>
<reference evidence="2 3" key="1">
    <citation type="submission" date="2016-10" db="EMBL/GenBank/DDBJ databases">
        <authorList>
            <person name="de Groot N.N."/>
        </authorList>
    </citation>
    <scope>NUCLEOTIDE SEQUENCE [LARGE SCALE GENOMIC DNA]</scope>
    <source>
        <strain evidence="2 3">DSM 19981</strain>
    </source>
</reference>
<dbReference type="InterPro" id="IPR051908">
    <property type="entry name" value="Ribosomal_N-acetyltransferase"/>
</dbReference>
<dbReference type="STRING" id="1123062.SAMN02745775_11237"/>
<dbReference type="SUPFAM" id="SSF55729">
    <property type="entry name" value="Acyl-CoA N-acyltransferases (Nat)"/>
    <property type="match status" value="1"/>
</dbReference>
<dbReference type="PANTHER" id="PTHR43441">
    <property type="entry name" value="RIBOSOMAL-PROTEIN-SERINE ACETYLTRANSFERASE"/>
    <property type="match status" value="1"/>
</dbReference>
<name>A0A1I4DUK1_9PROT</name>
<dbReference type="RefSeq" id="WP_092962297.1">
    <property type="nucleotide sequence ID" value="NZ_FOSQ01000012.1"/>
</dbReference>
<evidence type="ECO:0000259" key="1">
    <source>
        <dbReference type="PROSITE" id="PS51186"/>
    </source>
</evidence>
<dbReference type="AlphaFoldDB" id="A0A1I4DUK1"/>
<dbReference type="GO" id="GO:1990189">
    <property type="term" value="F:protein N-terminal-serine acetyltransferase activity"/>
    <property type="evidence" value="ECO:0007669"/>
    <property type="project" value="TreeGrafter"/>
</dbReference>
<dbReference type="EMBL" id="FOSQ01000012">
    <property type="protein sequence ID" value="SFK95917.1"/>
    <property type="molecule type" value="Genomic_DNA"/>
</dbReference>
<dbReference type="Pfam" id="PF13302">
    <property type="entry name" value="Acetyltransf_3"/>
    <property type="match status" value="1"/>
</dbReference>
<accession>A0A1I4DUK1</accession>
<dbReference type="GO" id="GO:0005737">
    <property type="term" value="C:cytoplasm"/>
    <property type="evidence" value="ECO:0007669"/>
    <property type="project" value="TreeGrafter"/>
</dbReference>
<evidence type="ECO:0000313" key="2">
    <source>
        <dbReference type="EMBL" id="SFK95917.1"/>
    </source>
</evidence>
<keyword evidence="3" id="KW-1185">Reference proteome</keyword>
<dbReference type="OrthoDB" id="5295305at2"/>
<protein>
    <submittedName>
        <fullName evidence="2">Protein N-acetyltransferase, RimJ/RimL family</fullName>
    </submittedName>
</protein>
<gene>
    <name evidence="2" type="ORF">SAMN02745775_11237</name>
</gene>
<proteinExistence type="predicted"/>
<sequence length="184" mass="20769">MARRQDAHPVLLTARLRLRQFRDADADGLHACLSSGEATRFWNTPPHARRLDTERAVSRMIDCTPSYYRFWAVADLGSDRCIGMANYHDGHIRNRRAAIGYIIEPSLHRRGLATEAVTALIDHCFGTLGLHRLQALIQPGNAASRALVERLGFRREGVLRDNLRVGDEWRDELLYARLGTDAAP</sequence>
<evidence type="ECO:0000313" key="3">
    <source>
        <dbReference type="Proteomes" id="UP000199473"/>
    </source>
</evidence>
<dbReference type="InterPro" id="IPR000182">
    <property type="entry name" value="GNAT_dom"/>
</dbReference>
<dbReference type="GO" id="GO:0008999">
    <property type="term" value="F:protein-N-terminal-alanine acetyltransferase activity"/>
    <property type="evidence" value="ECO:0007669"/>
    <property type="project" value="TreeGrafter"/>
</dbReference>
<dbReference type="Gene3D" id="3.40.630.30">
    <property type="match status" value="1"/>
</dbReference>
<organism evidence="2 3">
    <name type="scientific">Falsiroseomonas stagni DSM 19981</name>
    <dbReference type="NCBI Taxonomy" id="1123062"/>
    <lineage>
        <taxon>Bacteria</taxon>
        <taxon>Pseudomonadati</taxon>
        <taxon>Pseudomonadota</taxon>
        <taxon>Alphaproteobacteria</taxon>
        <taxon>Acetobacterales</taxon>
        <taxon>Roseomonadaceae</taxon>
        <taxon>Falsiroseomonas</taxon>
    </lineage>
</organism>
<feature type="domain" description="N-acetyltransferase" evidence="1">
    <location>
        <begin position="16"/>
        <end position="180"/>
    </location>
</feature>
<dbReference type="InterPro" id="IPR016181">
    <property type="entry name" value="Acyl_CoA_acyltransferase"/>
</dbReference>
<keyword evidence="2" id="KW-0808">Transferase</keyword>
<dbReference type="PANTHER" id="PTHR43441:SF11">
    <property type="entry name" value="RIBOSOMAL-PROTEIN-SERINE ACETYLTRANSFERASE"/>
    <property type="match status" value="1"/>
</dbReference>
<dbReference type="PROSITE" id="PS51186">
    <property type="entry name" value="GNAT"/>
    <property type="match status" value="1"/>
</dbReference>